<dbReference type="RefSeq" id="WP_273988129.1">
    <property type="nucleotide sequence ID" value="NZ_BAABQT010000015.1"/>
</dbReference>
<dbReference type="EMBL" id="CP115165">
    <property type="protein sequence ID" value="WDA58173.1"/>
    <property type="molecule type" value="Genomic_DNA"/>
</dbReference>
<accession>A0ABY7UZ20</accession>
<evidence type="ECO:0000259" key="1">
    <source>
        <dbReference type="SMART" id="SM00849"/>
    </source>
</evidence>
<dbReference type="InterPro" id="IPR050855">
    <property type="entry name" value="NDM-1-like"/>
</dbReference>
<evidence type="ECO:0000313" key="3">
    <source>
        <dbReference type="Proteomes" id="UP001217044"/>
    </source>
</evidence>
<organism evidence="2 3">
    <name type="scientific">Deinococcus aquaticus</name>
    <dbReference type="NCBI Taxonomy" id="328692"/>
    <lineage>
        <taxon>Bacteria</taxon>
        <taxon>Thermotogati</taxon>
        <taxon>Deinococcota</taxon>
        <taxon>Deinococci</taxon>
        <taxon>Deinococcales</taxon>
        <taxon>Deinococcaceae</taxon>
        <taxon>Deinococcus</taxon>
    </lineage>
</organism>
<dbReference type="Proteomes" id="UP001217044">
    <property type="component" value="Chromosome"/>
</dbReference>
<feature type="domain" description="Metallo-beta-lactamase" evidence="1">
    <location>
        <begin position="23"/>
        <end position="224"/>
    </location>
</feature>
<name>A0ABY7UZ20_9DEIO</name>
<dbReference type="PANTHER" id="PTHR42951">
    <property type="entry name" value="METALLO-BETA-LACTAMASE DOMAIN-CONTAINING"/>
    <property type="match status" value="1"/>
</dbReference>
<evidence type="ECO:0000313" key="2">
    <source>
        <dbReference type="EMBL" id="WDA58173.1"/>
    </source>
</evidence>
<dbReference type="InterPro" id="IPR036866">
    <property type="entry name" value="RibonucZ/Hydroxyglut_hydro"/>
</dbReference>
<keyword evidence="3" id="KW-1185">Reference proteome</keyword>
<sequence length="245" mass="25790">MKRLGDVIILELPATLMGTPSVIHPVALVGPDHILTLVDTGLPGMLDAIIGELHAADFTLGQVRRVIVTHHDLDHIGSLEAVVHATGAEVWALEPEVPYVTGERRAQKLPSPEQAQAMLADPDLNPVMRAMLTREPVRVPVSRALRDGDLLPGQVRVIATPGHTPGHLSLLVPGGNILISGDALTSQDGALHGPLSRATPDLPGAHDSVRRLAQEDVQTIVTYHGGVVSDDAGGQLRALAASLDS</sequence>
<dbReference type="Gene3D" id="3.60.15.10">
    <property type="entry name" value="Ribonuclease Z/Hydroxyacylglutathione hydrolase-like"/>
    <property type="match status" value="1"/>
</dbReference>
<dbReference type="SMART" id="SM00849">
    <property type="entry name" value="Lactamase_B"/>
    <property type="match status" value="1"/>
</dbReference>
<dbReference type="PANTHER" id="PTHR42951:SF15">
    <property type="entry name" value="METALLO-BETA-LACTAMASE SUPERFAMILY PROTEIN"/>
    <property type="match status" value="1"/>
</dbReference>
<protein>
    <submittedName>
        <fullName evidence="2">MBL fold metallo-hydrolase</fullName>
    </submittedName>
</protein>
<dbReference type="Pfam" id="PF00753">
    <property type="entry name" value="Lactamase_B"/>
    <property type="match status" value="1"/>
</dbReference>
<reference evidence="2 3" key="1">
    <citation type="submission" date="2022-12" db="EMBL/GenBank/DDBJ databases">
        <title>Genome Sequence of Deinococcus aquaticus Type Strain PB314.</title>
        <authorList>
            <person name="Albert C."/>
            <person name="Hill J."/>
            <person name="Boren L."/>
            <person name="Scholz-Ng S."/>
            <person name="Fatema N."/>
            <person name="Grosso R."/>
            <person name="Soboslay E."/>
            <person name="Tuohy J."/>
        </authorList>
    </citation>
    <scope>NUCLEOTIDE SEQUENCE [LARGE SCALE GENOMIC DNA]</scope>
    <source>
        <strain evidence="2 3">PB-314</strain>
    </source>
</reference>
<proteinExistence type="predicted"/>
<gene>
    <name evidence="2" type="ORF">M8445_12565</name>
</gene>
<dbReference type="InterPro" id="IPR001279">
    <property type="entry name" value="Metallo-B-lactamas"/>
</dbReference>
<dbReference type="CDD" id="cd07721">
    <property type="entry name" value="yflN-like_MBL-fold"/>
    <property type="match status" value="1"/>
</dbReference>
<dbReference type="SUPFAM" id="SSF56281">
    <property type="entry name" value="Metallo-hydrolase/oxidoreductase"/>
    <property type="match status" value="1"/>
</dbReference>